<dbReference type="SUPFAM" id="SSF52047">
    <property type="entry name" value="RNI-like"/>
    <property type="match status" value="1"/>
</dbReference>
<dbReference type="PANTHER" id="PTHR48006:SF81">
    <property type="entry name" value="PROTEIN KINASE DOMAIN-CONTAINING PROTEIN"/>
    <property type="match status" value="1"/>
</dbReference>
<feature type="transmembrane region" description="Helical" evidence="20">
    <location>
        <begin position="610"/>
        <end position="633"/>
    </location>
</feature>
<feature type="signal peptide" evidence="21">
    <location>
        <begin position="1"/>
        <end position="25"/>
    </location>
</feature>
<feature type="region of interest" description="Disordered" evidence="19">
    <location>
        <begin position="973"/>
        <end position="997"/>
    </location>
</feature>
<keyword evidence="15" id="KW-0675">Receptor</keyword>
<dbReference type="Gene3D" id="1.10.510.10">
    <property type="entry name" value="Transferase(Phosphotransferase) domain 1"/>
    <property type="match status" value="1"/>
</dbReference>
<keyword evidence="23" id="KW-1185">Reference proteome</keyword>
<keyword evidence="13 20" id="KW-1133">Transmembrane helix</keyword>
<evidence type="ECO:0000256" key="4">
    <source>
        <dbReference type="ARBA" id="ARBA00022553"/>
    </source>
</evidence>
<dbReference type="GO" id="GO:0004674">
    <property type="term" value="F:protein serine/threonine kinase activity"/>
    <property type="evidence" value="ECO:0007669"/>
    <property type="project" value="UniProtKB-KW"/>
</dbReference>
<keyword evidence="4" id="KW-0597">Phosphoprotein</keyword>
<dbReference type="InterPro" id="IPR001611">
    <property type="entry name" value="Leu-rich_rpt"/>
</dbReference>
<evidence type="ECO:0000313" key="24">
    <source>
        <dbReference type="RefSeq" id="XP_022632305.1"/>
    </source>
</evidence>
<evidence type="ECO:0000256" key="6">
    <source>
        <dbReference type="ARBA" id="ARBA00022679"/>
    </source>
</evidence>
<dbReference type="GO" id="GO:0016020">
    <property type="term" value="C:membrane"/>
    <property type="evidence" value="ECO:0007669"/>
    <property type="project" value="UniProtKB-SubCell"/>
</dbReference>
<keyword evidence="6" id="KW-0808">Transferase</keyword>
<feature type="domain" description="Protein kinase" evidence="22">
    <location>
        <begin position="669"/>
        <end position="950"/>
    </location>
</feature>
<feature type="chain" id="PRO_5018087002" description="non-specific serine/threonine protein kinase" evidence="21">
    <location>
        <begin position="26"/>
        <end position="1016"/>
    </location>
</feature>
<evidence type="ECO:0000256" key="11">
    <source>
        <dbReference type="ARBA" id="ARBA00022777"/>
    </source>
</evidence>
<dbReference type="PROSITE" id="PS00108">
    <property type="entry name" value="PROTEIN_KINASE_ST"/>
    <property type="match status" value="1"/>
</dbReference>
<keyword evidence="10" id="KW-0547">Nucleotide-binding</keyword>
<evidence type="ECO:0000256" key="12">
    <source>
        <dbReference type="ARBA" id="ARBA00022840"/>
    </source>
</evidence>
<evidence type="ECO:0000256" key="21">
    <source>
        <dbReference type="SAM" id="SignalP"/>
    </source>
</evidence>
<evidence type="ECO:0000313" key="23">
    <source>
        <dbReference type="Proteomes" id="UP000087766"/>
    </source>
</evidence>
<evidence type="ECO:0000256" key="14">
    <source>
        <dbReference type="ARBA" id="ARBA00023136"/>
    </source>
</evidence>
<dbReference type="GO" id="GO:0005524">
    <property type="term" value="F:ATP binding"/>
    <property type="evidence" value="ECO:0007669"/>
    <property type="project" value="UniProtKB-KW"/>
</dbReference>
<reference evidence="24" key="1">
    <citation type="submission" date="2025-08" db="UniProtKB">
        <authorList>
            <consortium name="RefSeq"/>
        </authorList>
    </citation>
    <scope>IDENTIFICATION</scope>
    <source>
        <tissue evidence="24">Leaf</tissue>
    </source>
</reference>
<dbReference type="PANTHER" id="PTHR48006">
    <property type="entry name" value="LEUCINE-RICH REPEAT-CONTAINING PROTEIN DDB_G0281931-RELATED"/>
    <property type="match status" value="1"/>
</dbReference>
<comment type="catalytic activity">
    <reaction evidence="17">
        <text>L-threonyl-[protein] + ATP = O-phospho-L-threonyl-[protein] + ADP + H(+)</text>
        <dbReference type="Rhea" id="RHEA:46608"/>
        <dbReference type="Rhea" id="RHEA-COMP:11060"/>
        <dbReference type="Rhea" id="RHEA-COMP:11605"/>
        <dbReference type="ChEBI" id="CHEBI:15378"/>
        <dbReference type="ChEBI" id="CHEBI:30013"/>
        <dbReference type="ChEBI" id="CHEBI:30616"/>
        <dbReference type="ChEBI" id="CHEBI:61977"/>
        <dbReference type="ChEBI" id="CHEBI:456216"/>
        <dbReference type="EC" id="2.7.11.1"/>
    </reaction>
</comment>
<dbReference type="Proteomes" id="UP000087766">
    <property type="component" value="Unplaced"/>
</dbReference>
<dbReference type="Pfam" id="PF00560">
    <property type="entry name" value="LRR_1"/>
    <property type="match status" value="5"/>
</dbReference>
<keyword evidence="11" id="KW-0418">Kinase</keyword>
<dbReference type="SMART" id="SM00369">
    <property type="entry name" value="LRR_TYP"/>
    <property type="match status" value="4"/>
</dbReference>
<evidence type="ECO:0000256" key="13">
    <source>
        <dbReference type="ARBA" id="ARBA00022989"/>
    </source>
</evidence>
<dbReference type="AlphaFoldDB" id="A0A3Q0EKX2"/>
<dbReference type="SUPFAM" id="SSF56112">
    <property type="entry name" value="Protein kinase-like (PK-like)"/>
    <property type="match status" value="1"/>
</dbReference>
<keyword evidence="14 20" id="KW-0472">Membrane</keyword>
<keyword evidence="8 21" id="KW-0732">Signal</keyword>
<evidence type="ECO:0000256" key="16">
    <source>
        <dbReference type="ARBA" id="ARBA00023180"/>
    </source>
</evidence>
<dbReference type="Pfam" id="PF11721">
    <property type="entry name" value="Malectin"/>
    <property type="match status" value="1"/>
</dbReference>
<dbReference type="Gene3D" id="3.80.10.10">
    <property type="entry name" value="Ribonuclease Inhibitor"/>
    <property type="match status" value="3"/>
</dbReference>
<evidence type="ECO:0000256" key="10">
    <source>
        <dbReference type="ARBA" id="ARBA00022741"/>
    </source>
</evidence>
<dbReference type="OrthoDB" id="1897577at2759"/>
<evidence type="ECO:0000256" key="20">
    <source>
        <dbReference type="SAM" id="Phobius"/>
    </source>
</evidence>
<dbReference type="InterPro" id="IPR001245">
    <property type="entry name" value="Ser-Thr/Tyr_kinase_cat_dom"/>
</dbReference>
<dbReference type="FunFam" id="1.10.510.10:FF:000044">
    <property type="entry name" value="Putative LRR receptor-like serine/threonine-protein kinase"/>
    <property type="match status" value="1"/>
</dbReference>
<name>A0A3Q0EKX2_VIGRR</name>
<evidence type="ECO:0000256" key="7">
    <source>
        <dbReference type="ARBA" id="ARBA00022692"/>
    </source>
</evidence>
<dbReference type="Pfam" id="PF07714">
    <property type="entry name" value="PK_Tyr_Ser-Thr"/>
    <property type="match status" value="1"/>
</dbReference>
<dbReference type="FunFam" id="3.30.200.20:FF:000217">
    <property type="entry name" value="probable LRR receptor-like serine/threonine-protein kinase At1g53430"/>
    <property type="match status" value="1"/>
</dbReference>
<evidence type="ECO:0000256" key="1">
    <source>
        <dbReference type="ARBA" id="ARBA00004479"/>
    </source>
</evidence>
<organism evidence="23 24">
    <name type="scientific">Vigna radiata var. radiata</name>
    <name type="common">Mung bean</name>
    <name type="synonym">Phaseolus aureus</name>
    <dbReference type="NCBI Taxonomy" id="3916"/>
    <lineage>
        <taxon>Eukaryota</taxon>
        <taxon>Viridiplantae</taxon>
        <taxon>Streptophyta</taxon>
        <taxon>Embryophyta</taxon>
        <taxon>Tracheophyta</taxon>
        <taxon>Spermatophyta</taxon>
        <taxon>Magnoliopsida</taxon>
        <taxon>eudicotyledons</taxon>
        <taxon>Gunneridae</taxon>
        <taxon>Pentapetalae</taxon>
        <taxon>rosids</taxon>
        <taxon>fabids</taxon>
        <taxon>Fabales</taxon>
        <taxon>Fabaceae</taxon>
        <taxon>Papilionoideae</taxon>
        <taxon>50 kb inversion clade</taxon>
        <taxon>NPAAA clade</taxon>
        <taxon>indigoferoid/millettioid clade</taxon>
        <taxon>Phaseoleae</taxon>
        <taxon>Vigna</taxon>
    </lineage>
</organism>
<evidence type="ECO:0000259" key="22">
    <source>
        <dbReference type="PROSITE" id="PS50011"/>
    </source>
</evidence>
<keyword evidence="12" id="KW-0067">ATP-binding</keyword>
<accession>A0A3Q0EKX2</accession>
<evidence type="ECO:0000256" key="2">
    <source>
        <dbReference type="ARBA" id="ARBA00012513"/>
    </source>
</evidence>
<dbReference type="InterPro" id="IPR032675">
    <property type="entry name" value="LRR_dom_sf"/>
</dbReference>
<dbReference type="FunFam" id="3.80.10.10:FF:001022">
    <property type="entry name" value="Probable LRR receptor-like serine/threonine-protein kinase At1g53420"/>
    <property type="match status" value="1"/>
</dbReference>
<evidence type="ECO:0000256" key="15">
    <source>
        <dbReference type="ARBA" id="ARBA00023170"/>
    </source>
</evidence>
<keyword evidence="9" id="KW-0677">Repeat</keyword>
<dbReference type="CDD" id="cd14066">
    <property type="entry name" value="STKc_IRAK"/>
    <property type="match status" value="1"/>
</dbReference>
<dbReference type="InterPro" id="IPR000719">
    <property type="entry name" value="Prot_kinase_dom"/>
</dbReference>
<proteinExistence type="predicted"/>
<protein>
    <recommendedName>
        <fullName evidence="2">non-specific serine/threonine protein kinase</fullName>
        <ecNumber evidence="2">2.7.11.1</ecNumber>
    </recommendedName>
</protein>
<dbReference type="InterPro" id="IPR021720">
    <property type="entry name" value="Malectin_dom"/>
</dbReference>
<evidence type="ECO:0000256" key="5">
    <source>
        <dbReference type="ARBA" id="ARBA00022614"/>
    </source>
</evidence>
<keyword evidence="3" id="KW-0723">Serine/threonine-protein kinase</keyword>
<dbReference type="GeneID" id="106779470"/>
<evidence type="ECO:0000256" key="3">
    <source>
        <dbReference type="ARBA" id="ARBA00022527"/>
    </source>
</evidence>
<dbReference type="FunFam" id="2.60.120.430:FF:000004">
    <property type="entry name" value="Putative leucine-rich repeat receptor-like serine/threonine-protein kinase"/>
    <property type="match status" value="1"/>
</dbReference>
<dbReference type="InterPro" id="IPR003591">
    <property type="entry name" value="Leu-rich_rpt_typical-subtyp"/>
</dbReference>
<dbReference type="InterPro" id="IPR011009">
    <property type="entry name" value="Kinase-like_dom_sf"/>
</dbReference>
<evidence type="ECO:0000256" key="9">
    <source>
        <dbReference type="ARBA" id="ARBA00022737"/>
    </source>
</evidence>
<dbReference type="Gene3D" id="3.30.200.20">
    <property type="entry name" value="Phosphorylase Kinase, domain 1"/>
    <property type="match status" value="1"/>
</dbReference>
<evidence type="ECO:0000256" key="8">
    <source>
        <dbReference type="ARBA" id="ARBA00022729"/>
    </source>
</evidence>
<evidence type="ECO:0000256" key="18">
    <source>
        <dbReference type="ARBA" id="ARBA00048679"/>
    </source>
</evidence>
<dbReference type="InterPro" id="IPR051824">
    <property type="entry name" value="LRR_Rcpt-Like_S/T_Kinase"/>
</dbReference>
<dbReference type="InterPro" id="IPR008271">
    <property type="entry name" value="Ser/Thr_kinase_AS"/>
</dbReference>
<evidence type="ECO:0000256" key="19">
    <source>
        <dbReference type="SAM" id="MobiDB-lite"/>
    </source>
</evidence>
<keyword evidence="16" id="KW-0325">Glycoprotein</keyword>
<gene>
    <name evidence="24" type="primary">LOC106779470</name>
</gene>
<sequence length="1016" mass="113126">MKKITPSQFLFLSLLLVCFTSLAFGQNITHPDEVKALKDIGNTLGNKNWDTDIDPCSNKPPWNVTMDKDKANYVRCNCSISIDSFCHVVSIMLKTQNLTGTLPPELTGLPHLEEIDLSRNYLNGTIPVAWGSSKLRNISLLGNRLTGPIPKEIGNITTLQSLVLEFNQFTGNITSDLGNLSHLERLHLTSNNFTGELPETLAKLTSLRELRLNDNNFSGRIPSFIQRWRNLEILEIQGSGLSGPIPSEISFLHNLEDLRITDLTNGSDSTFPQINMTKLETLILRNCQISDELPPYLGNMKSIDMKTLDLSFNKLSGEIPETFQNLLSIPTRVYLTGNLLNGTLPTWVADEVKSKNAKSIDLSYNNFTDKNSEACQETEGEMNLFASFPRSQRAPVTCLTSGNCTRTFDYFHINCGGGQETSSEGIVYDDDVDSSGAATSKMPKENWAFSNTGHFLDANNNNAEVYIQKSQNTLSMTDSALYQTARVSPISLTYYGMCLENGEYTVSLHFAEIMFTDDNTYSSLGRRIFDVYIQGKLELKDFNIANEAGGVGKNITKIISTTVSNNSLEIRFYWAGKGTTAIPYRSVYGPLISAISATRVNSSRTDPRSMAVGVVIGISVSAIIFVILVVLAWRLHIGKRNSLTKELKQLNLQVGLFTMRQIKVATNNFDIANKIGEGGFGPVYKGILSDGTTIAVKMLSSKSKQGNREFINEIGLISALQHACLVKLYGCCVEGNQLLLVYEYLENNSLAHALFRNEESCLRLDWPTRYKICVGIARGLAFLHEESRLKVVHRDIKATNVLLDKDLNPKISDFGLAKLDDEDNTHISTRIAGTYGYMAPEYAMHGYLTDKADVYSFGVVALEIVTGKSNTIPRPKQEALHLLDWAHLLKEKGNLMELVDRRLGSNFNEKEVMVVIKVGLLCTNVTANLRPTMSTVLSMLEGKAVIPEFISDSSEIMDEEKLEAMRQYYSQIEENERNETQRNHSSSKDGPWTASSSSAADLYPVHIDSSYWEKRN</sequence>
<keyword evidence="7 20" id="KW-0812">Transmembrane</keyword>
<keyword evidence="5" id="KW-0433">Leucine-rich repeat</keyword>
<comment type="catalytic activity">
    <reaction evidence="18">
        <text>L-seryl-[protein] + ATP = O-phospho-L-seryl-[protein] + ADP + H(+)</text>
        <dbReference type="Rhea" id="RHEA:17989"/>
        <dbReference type="Rhea" id="RHEA-COMP:9863"/>
        <dbReference type="Rhea" id="RHEA-COMP:11604"/>
        <dbReference type="ChEBI" id="CHEBI:15378"/>
        <dbReference type="ChEBI" id="CHEBI:29999"/>
        <dbReference type="ChEBI" id="CHEBI:30616"/>
        <dbReference type="ChEBI" id="CHEBI:83421"/>
        <dbReference type="ChEBI" id="CHEBI:456216"/>
        <dbReference type="EC" id="2.7.11.1"/>
    </reaction>
</comment>
<dbReference type="PROSITE" id="PS50011">
    <property type="entry name" value="PROTEIN_KINASE_DOM"/>
    <property type="match status" value="1"/>
</dbReference>
<dbReference type="SMART" id="SM00220">
    <property type="entry name" value="S_TKc"/>
    <property type="match status" value="1"/>
</dbReference>
<dbReference type="RefSeq" id="XP_022632305.1">
    <property type="nucleotide sequence ID" value="XM_022776584.1"/>
</dbReference>
<comment type="subcellular location">
    <subcellularLocation>
        <location evidence="1">Membrane</location>
        <topology evidence="1">Single-pass type I membrane protein</topology>
    </subcellularLocation>
</comment>
<dbReference type="Gene3D" id="2.60.120.430">
    <property type="entry name" value="Galactose-binding lectin"/>
    <property type="match status" value="1"/>
</dbReference>
<dbReference type="EC" id="2.7.11.1" evidence="2"/>
<evidence type="ECO:0000256" key="17">
    <source>
        <dbReference type="ARBA" id="ARBA00047899"/>
    </source>
</evidence>